<dbReference type="SMART" id="SM00355">
    <property type="entry name" value="ZnF_C2H2"/>
    <property type="match status" value="12"/>
</dbReference>
<evidence type="ECO:0000256" key="1">
    <source>
        <dbReference type="ARBA" id="ARBA00004123"/>
    </source>
</evidence>
<dbReference type="Proteomes" id="UP000728032">
    <property type="component" value="Unassembled WGS sequence"/>
</dbReference>
<dbReference type="Pfam" id="PF00096">
    <property type="entry name" value="zf-C2H2"/>
    <property type="match status" value="3"/>
</dbReference>
<dbReference type="InterPro" id="IPR051061">
    <property type="entry name" value="Zinc_finger_trans_reg"/>
</dbReference>
<dbReference type="EMBL" id="CAJPVJ010000942">
    <property type="protein sequence ID" value="CAG2163733.1"/>
    <property type="molecule type" value="Genomic_DNA"/>
</dbReference>
<keyword evidence="2" id="KW-0479">Metal-binding</keyword>
<dbReference type="Gene3D" id="3.30.160.60">
    <property type="entry name" value="Classic Zinc Finger"/>
    <property type="match status" value="6"/>
</dbReference>
<keyword evidence="7" id="KW-0539">Nucleus</keyword>
<keyword evidence="11" id="KW-1185">Reference proteome</keyword>
<evidence type="ECO:0000256" key="6">
    <source>
        <dbReference type="ARBA" id="ARBA00023163"/>
    </source>
</evidence>
<dbReference type="GO" id="GO:0006357">
    <property type="term" value="P:regulation of transcription by RNA polymerase II"/>
    <property type="evidence" value="ECO:0007669"/>
    <property type="project" value="TreeGrafter"/>
</dbReference>
<feature type="domain" description="C2H2-type" evidence="9">
    <location>
        <begin position="97"/>
        <end position="126"/>
    </location>
</feature>
<evidence type="ECO:0000256" key="7">
    <source>
        <dbReference type="ARBA" id="ARBA00023242"/>
    </source>
</evidence>
<keyword evidence="4" id="KW-0862">Zinc</keyword>
<organism evidence="10">
    <name type="scientific">Oppiella nova</name>
    <dbReference type="NCBI Taxonomy" id="334625"/>
    <lineage>
        <taxon>Eukaryota</taxon>
        <taxon>Metazoa</taxon>
        <taxon>Ecdysozoa</taxon>
        <taxon>Arthropoda</taxon>
        <taxon>Chelicerata</taxon>
        <taxon>Arachnida</taxon>
        <taxon>Acari</taxon>
        <taxon>Acariformes</taxon>
        <taxon>Sarcoptiformes</taxon>
        <taxon>Oribatida</taxon>
        <taxon>Brachypylina</taxon>
        <taxon>Oppioidea</taxon>
        <taxon>Oppiidae</taxon>
        <taxon>Oppiella</taxon>
    </lineage>
</organism>
<dbReference type="PROSITE" id="PS50157">
    <property type="entry name" value="ZINC_FINGER_C2H2_2"/>
    <property type="match status" value="8"/>
</dbReference>
<dbReference type="PROSITE" id="PS00028">
    <property type="entry name" value="ZINC_FINGER_C2H2_1"/>
    <property type="match status" value="6"/>
</dbReference>
<name>A0A7R9QDM0_9ACAR</name>
<dbReference type="InterPro" id="IPR036236">
    <property type="entry name" value="Znf_C2H2_sf"/>
</dbReference>
<feature type="domain" description="C2H2-type" evidence="9">
    <location>
        <begin position="127"/>
        <end position="156"/>
    </location>
</feature>
<comment type="subcellular location">
    <subcellularLocation>
        <location evidence="1">Nucleus</location>
    </subcellularLocation>
</comment>
<dbReference type="GO" id="GO:0008270">
    <property type="term" value="F:zinc ion binding"/>
    <property type="evidence" value="ECO:0007669"/>
    <property type="project" value="UniProtKB-KW"/>
</dbReference>
<evidence type="ECO:0000256" key="4">
    <source>
        <dbReference type="ARBA" id="ARBA00022833"/>
    </source>
</evidence>
<reference evidence="10" key="1">
    <citation type="submission" date="2020-11" db="EMBL/GenBank/DDBJ databases">
        <authorList>
            <person name="Tran Van P."/>
        </authorList>
    </citation>
    <scope>NUCLEOTIDE SEQUENCE</scope>
</reference>
<feature type="domain" description="C2H2-type" evidence="9">
    <location>
        <begin position="219"/>
        <end position="249"/>
    </location>
</feature>
<dbReference type="AlphaFoldDB" id="A0A7R9QDM0"/>
<evidence type="ECO:0000256" key="2">
    <source>
        <dbReference type="ARBA" id="ARBA00022723"/>
    </source>
</evidence>
<feature type="domain" description="C2H2-type" evidence="9">
    <location>
        <begin position="249"/>
        <end position="278"/>
    </location>
</feature>
<feature type="domain" description="C2H2-type" evidence="9">
    <location>
        <begin position="66"/>
        <end position="95"/>
    </location>
</feature>
<dbReference type="SUPFAM" id="SSF57667">
    <property type="entry name" value="beta-beta-alpha zinc fingers"/>
    <property type="match status" value="7"/>
</dbReference>
<feature type="domain" description="C2H2-type" evidence="9">
    <location>
        <begin position="157"/>
        <end position="187"/>
    </location>
</feature>
<accession>A0A7R9QDM0</accession>
<evidence type="ECO:0000256" key="8">
    <source>
        <dbReference type="PROSITE-ProRule" id="PRU00042"/>
    </source>
</evidence>
<dbReference type="PANTHER" id="PTHR46179:SF13">
    <property type="entry name" value="C2H2-TYPE DOMAIN-CONTAINING PROTEIN"/>
    <property type="match status" value="1"/>
</dbReference>
<keyword evidence="6" id="KW-0804">Transcription</keyword>
<evidence type="ECO:0000313" key="11">
    <source>
        <dbReference type="Proteomes" id="UP000728032"/>
    </source>
</evidence>
<evidence type="ECO:0000256" key="5">
    <source>
        <dbReference type="ARBA" id="ARBA00023015"/>
    </source>
</evidence>
<evidence type="ECO:0000259" key="9">
    <source>
        <dbReference type="PROSITE" id="PS50157"/>
    </source>
</evidence>
<gene>
    <name evidence="10" type="ORF">ONB1V03_LOCUS3298</name>
</gene>
<dbReference type="PANTHER" id="PTHR46179">
    <property type="entry name" value="ZINC FINGER PROTEIN"/>
    <property type="match status" value="1"/>
</dbReference>
<proteinExistence type="predicted"/>
<dbReference type="EMBL" id="OC915767">
    <property type="protein sequence ID" value="CAD7641869.1"/>
    <property type="molecule type" value="Genomic_DNA"/>
</dbReference>
<feature type="domain" description="C2H2-type" evidence="9">
    <location>
        <begin position="188"/>
        <end position="213"/>
    </location>
</feature>
<keyword evidence="3 8" id="KW-0863">Zinc-finger</keyword>
<protein>
    <recommendedName>
        <fullName evidence="9">C2H2-type domain-containing protein</fullName>
    </recommendedName>
</protein>
<sequence>MDAHMNVHSGVKPYQCTHEGCVQRFISNYKRWEHMCADHINGCDYECRDKYQLEAHINKHNGVRPYKCTQPGCGQLFCGRKVLESHTLSHITSPESCVCDYVGCGKEFSNRHLLIRHQKKHRNTHKIKCNVSGCEYKSQHKSQMEAHMNRHKGVRPYQCPHEWCGKWYGSKDVLHAHTRDVHSANEPCVCDYSGCNKVFNTPNLLRQHKVTHTSVGRKHKCPEPGCGAAYRTIGTLSHHKLSQHSGRVLTCQWAGCEFTTRYTSQLRRHRFKHSGGEPAKYVCEWPGCEFRTPIKVNLDNHRTTHTDIRAHVCDWPHCDKAFKTAHGLRQHMITHSSVMLSCDRKGCPFQTKDKQTLRKHKKSRHNDDN</sequence>
<keyword evidence="5" id="KW-0805">Transcription regulation</keyword>
<evidence type="ECO:0000313" key="10">
    <source>
        <dbReference type="EMBL" id="CAD7641869.1"/>
    </source>
</evidence>
<dbReference type="OrthoDB" id="6277246at2759"/>
<feature type="domain" description="C2H2-type" evidence="9">
    <location>
        <begin position="311"/>
        <end position="336"/>
    </location>
</feature>
<dbReference type="InterPro" id="IPR013087">
    <property type="entry name" value="Znf_C2H2_type"/>
</dbReference>
<dbReference type="GO" id="GO:0005634">
    <property type="term" value="C:nucleus"/>
    <property type="evidence" value="ECO:0007669"/>
    <property type="project" value="UniProtKB-SubCell"/>
</dbReference>
<evidence type="ECO:0000256" key="3">
    <source>
        <dbReference type="ARBA" id="ARBA00022771"/>
    </source>
</evidence>